<comment type="caution">
    <text evidence="3">The sequence shown here is derived from an EMBL/GenBank/DDBJ whole genome shotgun (WGS) entry which is preliminary data.</text>
</comment>
<evidence type="ECO:0000313" key="4">
    <source>
        <dbReference type="Proteomes" id="UP001247754"/>
    </source>
</evidence>
<keyword evidence="4" id="KW-1185">Reference proteome</keyword>
<keyword evidence="1" id="KW-0732">Signal</keyword>
<gene>
    <name evidence="3" type="ORF">RGD00_11370</name>
</gene>
<proteinExistence type="predicted"/>
<name>A0ABU1F8L3_9RHOB</name>
<accession>A0ABU1F8L3</accession>
<feature type="signal peptide" evidence="1">
    <location>
        <begin position="1"/>
        <end position="22"/>
    </location>
</feature>
<dbReference type="InterPro" id="IPR011990">
    <property type="entry name" value="TPR-like_helical_dom_sf"/>
</dbReference>
<feature type="domain" description="Surface lipoprotein assembly modifier C-terminal" evidence="2">
    <location>
        <begin position="146"/>
        <end position="446"/>
    </location>
</feature>
<dbReference type="Proteomes" id="UP001247754">
    <property type="component" value="Unassembled WGS sequence"/>
</dbReference>
<keyword evidence="3" id="KW-0449">Lipoprotein</keyword>
<organism evidence="3 4">
    <name type="scientific">Ruixingdingia sedimenti</name>
    <dbReference type="NCBI Taxonomy" id="3073604"/>
    <lineage>
        <taxon>Bacteria</taxon>
        <taxon>Pseudomonadati</taxon>
        <taxon>Pseudomonadota</taxon>
        <taxon>Alphaproteobacteria</taxon>
        <taxon>Rhodobacterales</taxon>
        <taxon>Paracoccaceae</taxon>
        <taxon>Ruixingdingia</taxon>
    </lineage>
</organism>
<protein>
    <submittedName>
        <fullName evidence="3">Surface lipoprotein assembly modifier</fullName>
    </submittedName>
</protein>
<evidence type="ECO:0000256" key="1">
    <source>
        <dbReference type="SAM" id="SignalP"/>
    </source>
</evidence>
<evidence type="ECO:0000313" key="3">
    <source>
        <dbReference type="EMBL" id="MDR5653210.1"/>
    </source>
</evidence>
<sequence>MALRPWIAALIFCLLPPLAARADPAAATLAAAERAAASGQAETAIALLEPLRPGTEADEIRRLRALAFAYGRQGRPRAAIAPLERLVALRPQEVRYRLELAAALAQAGQDDRARYHFELSRGAGLPPDVLGQVQARIDTLDRRKNWEGHFRFAIVPESNAARRTAAERVTVGGWVLGIRPAAREQPANGVELGFGLAALPRLGQDLRGRLGFSVQGRFFDSRAPDDMSLRVEAGLLRFADQGQRVTAEVFATRRWLNDKQLMLTPAGQIVRTPTLYSTGTGVSASYARDIGARSTFWGQLLTERLDYGAQRGEQQRTALSLQFTHMATARLHLRFGARIEDRSSDRPWLSGTGAGVNIGGQYLFDGGLRLGLDLLLDANDHEGLHPLFGVERRDRRMMVQAELTNQNWSWRGFAPVLRLNWERQKSTVVLNRYRNLGASVGLTTRF</sequence>
<dbReference type="EMBL" id="JAVKPH010000011">
    <property type="protein sequence ID" value="MDR5653210.1"/>
    <property type="molecule type" value="Genomic_DNA"/>
</dbReference>
<feature type="chain" id="PRO_5045252526" evidence="1">
    <location>
        <begin position="23"/>
        <end position="446"/>
    </location>
</feature>
<dbReference type="Gene3D" id="1.25.40.10">
    <property type="entry name" value="Tetratricopeptide repeat domain"/>
    <property type="match status" value="1"/>
</dbReference>
<evidence type="ECO:0000259" key="2">
    <source>
        <dbReference type="Pfam" id="PF04575"/>
    </source>
</evidence>
<dbReference type="Pfam" id="PF04575">
    <property type="entry name" value="SlipAM"/>
    <property type="match status" value="1"/>
</dbReference>
<dbReference type="RefSeq" id="WP_310457452.1">
    <property type="nucleotide sequence ID" value="NZ_JAVKPH010000011.1"/>
</dbReference>
<dbReference type="InterPro" id="IPR007655">
    <property type="entry name" value="Slam_C"/>
</dbReference>
<dbReference type="SUPFAM" id="SSF48452">
    <property type="entry name" value="TPR-like"/>
    <property type="match status" value="1"/>
</dbReference>
<reference evidence="3 4" key="1">
    <citation type="submission" date="2023-09" db="EMBL/GenBank/DDBJ databases">
        <title>Xinfangfangia sedmenti sp. nov., isolated the sedment.</title>
        <authorList>
            <person name="Xu L."/>
        </authorList>
    </citation>
    <scope>NUCLEOTIDE SEQUENCE [LARGE SCALE GENOMIC DNA]</scope>
    <source>
        <strain evidence="3 4">LG-4</strain>
    </source>
</reference>